<protein>
    <submittedName>
        <fullName evidence="1">Uncharacterized protein</fullName>
    </submittedName>
</protein>
<dbReference type="Proteomes" id="UP000663845">
    <property type="component" value="Unassembled WGS sequence"/>
</dbReference>
<organism evidence="1 2">
    <name type="scientific">Adineta steineri</name>
    <dbReference type="NCBI Taxonomy" id="433720"/>
    <lineage>
        <taxon>Eukaryota</taxon>
        <taxon>Metazoa</taxon>
        <taxon>Spiralia</taxon>
        <taxon>Gnathifera</taxon>
        <taxon>Rotifera</taxon>
        <taxon>Eurotatoria</taxon>
        <taxon>Bdelloidea</taxon>
        <taxon>Adinetida</taxon>
        <taxon>Adinetidae</taxon>
        <taxon>Adineta</taxon>
    </lineage>
</organism>
<dbReference type="AlphaFoldDB" id="A0A815TRD4"/>
<gene>
    <name evidence="1" type="ORF">JYZ213_LOCUS43955</name>
</gene>
<name>A0A815TRD4_9BILA</name>
<sequence length="74" mass="8634">MAIALVPIDDTENAFELLEKESHDDTNDVLWYFEKTWIGERNAGCEEPKFNNELWNMYDRVVSDLPRTNNAIEG</sequence>
<dbReference type="EMBL" id="CAJNOG010002549">
    <property type="protein sequence ID" value="CAF1509577.1"/>
    <property type="molecule type" value="Genomic_DNA"/>
</dbReference>
<evidence type="ECO:0000313" key="2">
    <source>
        <dbReference type="Proteomes" id="UP000663845"/>
    </source>
</evidence>
<comment type="caution">
    <text evidence="1">The sequence shown here is derived from an EMBL/GenBank/DDBJ whole genome shotgun (WGS) entry which is preliminary data.</text>
</comment>
<accession>A0A815TRD4</accession>
<proteinExistence type="predicted"/>
<evidence type="ECO:0000313" key="1">
    <source>
        <dbReference type="EMBL" id="CAF1509577.1"/>
    </source>
</evidence>
<reference evidence="1" key="1">
    <citation type="submission" date="2021-02" db="EMBL/GenBank/DDBJ databases">
        <authorList>
            <person name="Nowell W R."/>
        </authorList>
    </citation>
    <scope>NUCLEOTIDE SEQUENCE</scope>
</reference>